<gene>
    <name evidence="12" type="ORF">A1Q1_05093</name>
</gene>
<dbReference type="InterPro" id="IPR011011">
    <property type="entry name" value="Znf_FYVE_PHD"/>
</dbReference>
<evidence type="ECO:0000256" key="9">
    <source>
        <dbReference type="SAM" id="MobiDB-lite"/>
    </source>
</evidence>
<feature type="region of interest" description="Disordered" evidence="9">
    <location>
        <begin position="481"/>
        <end position="708"/>
    </location>
</feature>
<dbReference type="GO" id="GO:0007034">
    <property type="term" value="P:vacuolar transport"/>
    <property type="evidence" value="ECO:0007669"/>
    <property type="project" value="UniProtKB-ARBA"/>
</dbReference>
<name>J6EPC0_TRIAS</name>
<dbReference type="Gene3D" id="1.20.5.1940">
    <property type="match status" value="1"/>
</dbReference>
<evidence type="ECO:0000256" key="2">
    <source>
        <dbReference type="ARBA" id="ARBA00008597"/>
    </source>
</evidence>
<dbReference type="PROSITE" id="PS50178">
    <property type="entry name" value="ZF_FYVE"/>
    <property type="match status" value="1"/>
</dbReference>
<dbReference type="GO" id="GO:0005769">
    <property type="term" value="C:early endosome"/>
    <property type="evidence" value="ECO:0007669"/>
    <property type="project" value="TreeGrafter"/>
</dbReference>
<organism evidence="12 13">
    <name type="scientific">Trichosporon asahii var. asahii (strain ATCC 90039 / CBS 2479 / JCM 2466 / KCTC 7840 / NBRC 103889/ NCYC 2677 / UAMH 7654)</name>
    <name type="common">Yeast</name>
    <dbReference type="NCBI Taxonomy" id="1186058"/>
    <lineage>
        <taxon>Eukaryota</taxon>
        <taxon>Fungi</taxon>
        <taxon>Dikarya</taxon>
        <taxon>Basidiomycota</taxon>
        <taxon>Agaricomycotina</taxon>
        <taxon>Tremellomycetes</taxon>
        <taxon>Trichosporonales</taxon>
        <taxon>Trichosporonaceae</taxon>
        <taxon>Trichosporon</taxon>
    </lineage>
</organism>
<feature type="domain" description="FYVE-type" evidence="10">
    <location>
        <begin position="173"/>
        <end position="233"/>
    </location>
</feature>
<dbReference type="SMART" id="SM00288">
    <property type="entry name" value="VHS"/>
    <property type="match status" value="1"/>
</dbReference>
<evidence type="ECO:0000256" key="7">
    <source>
        <dbReference type="ARBA" id="ARBA00022833"/>
    </source>
</evidence>
<dbReference type="RefSeq" id="XP_014177375.1">
    <property type="nucleotide sequence ID" value="XM_014321900.1"/>
</dbReference>
<evidence type="ECO:0000256" key="6">
    <source>
        <dbReference type="ARBA" id="ARBA00022771"/>
    </source>
</evidence>
<keyword evidence="5" id="KW-0967">Endosome</keyword>
<keyword evidence="6 8" id="KW-0863">Zinc-finger</keyword>
<sequence length="708" mass="78552">MSWLWGGGTNTEYEELVEKACSPLKLPYPQGEDIALNLEVTDMIRSKAVNPKPAMQALKLRIASKNQRVQMYGLSLVDTCIKNGGDHFLAEIASKEFTDEMSAIIKAPATNPEVRNMALNLLQQWALAFKNKPALSYLPEVYNDLKNGGIKFPPPPVNAPTDHLLETATAPAWVDADACMRCRTAFTFTNRKHHCRNCGLVFCGECSSRTMPLPRFGIKEPVRVCESCWVKAGKNQPAPAVPGRTPRSRRDFDADLQRAIELSLAQSQPGQLQPSEPPIALRSDMSEDEQMRLAIEASLRDMEQAPSAPVGEEPEFKPLPTFDLQPRETDTLLTFTNTMEQMTAYGERDLSRFPHAHVLHQQAMAVAPKLQRNYEEKSTKKQMLSEMQAKLSEAVTLYGQILDGQQAYAAQQQQQRQYSQQYYPQQQYAPPQQYSNGYPQYVPPQQAYAPQYAPPVPAASSSSHMYPSVPVPQQSFYQPYAQQQWAPPSRQASLNQPIEPQHTHQSQQSYNVQAQSPHPQAQSPQPQYQSYQPLQVSAEPQTYGVGAPDPALPSAPPQAQAQPSAPSMEPPMSPSAQPSAPGLSPEAALSPSAPPASAPTSPVKSIASLASPQPQQAYAPLPQQQTPQQQPTQPPQQHHQSPPQQQQPPQQQHQPPQQQQQQQWQGYESQWQHPGYTPAMFPSAPSTLPEPAKQPQQQQPQEALLIEL</sequence>
<dbReference type="GO" id="GO:0032456">
    <property type="term" value="P:endocytic recycling"/>
    <property type="evidence" value="ECO:0007669"/>
    <property type="project" value="TreeGrafter"/>
</dbReference>
<dbReference type="GO" id="GO:0010008">
    <property type="term" value="C:endosome membrane"/>
    <property type="evidence" value="ECO:0007669"/>
    <property type="project" value="UniProtKB-SubCell"/>
</dbReference>
<dbReference type="InterPro" id="IPR008942">
    <property type="entry name" value="ENTH_VHS"/>
</dbReference>
<feature type="compositionally biased region" description="Low complexity" evidence="9">
    <location>
        <begin position="574"/>
        <end position="591"/>
    </location>
</feature>
<dbReference type="Pfam" id="PF01363">
    <property type="entry name" value="FYVE"/>
    <property type="match status" value="1"/>
</dbReference>
<dbReference type="SMART" id="SM00726">
    <property type="entry name" value="UIM"/>
    <property type="match status" value="2"/>
</dbReference>
<dbReference type="GO" id="GO:0031623">
    <property type="term" value="P:receptor internalization"/>
    <property type="evidence" value="ECO:0007669"/>
    <property type="project" value="TreeGrafter"/>
</dbReference>
<dbReference type="Gene3D" id="1.25.40.90">
    <property type="match status" value="1"/>
</dbReference>
<dbReference type="VEuPathDB" id="FungiDB:A1Q1_05093"/>
<comment type="caution">
    <text evidence="12">The sequence shown here is derived from an EMBL/GenBank/DDBJ whole genome shotgun (WGS) entry which is preliminary data.</text>
</comment>
<keyword evidence="4" id="KW-0479">Metal-binding</keyword>
<dbReference type="PANTHER" id="PTHR46275">
    <property type="entry name" value="HEPATOCYTE GROWTH FACTOR-REGULATED TYROSINE KINASE SUBSTRATE"/>
    <property type="match status" value="1"/>
</dbReference>
<accession>J6EPC0</accession>
<comment type="subcellular location">
    <subcellularLocation>
        <location evidence="1">Endosome membrane</location>
        <topology evidence="1">Peripheral membrane protein</topology>
        <orientation evidence="1">Cytoplasmic side</orientation>
    </subcellularLocation>
</comment>
<proteinExistence type="inferred from homology"/>
<comment type="similarity">
    <text evidence="2">Belongs to the VPS27 family.</text>
</comment>
<dbReference type="Proteomes" id="UP000002748">
    <property type="component" value="Unassembled WGS sequence"/>
</dbReference>
<evidence type="ECO:0000256" key="4">
    <source>
        <dbReference type="ARBA" id="ARBA00022723"/>
    </source>
</evidence>
<dbReference type="InterPro" id="IPR013083">
    <property type="entry name" value="Znf_RING/FYVE/PHD"/>
</dbReference>
<dbReference type="AlphaFoldDB" id="J6EPC0"/>
<dbReference type="Pfam" id="PF00790">
    <property type="entry name" value="VHS"/>
    <property type="match status" value="1"/>
</dbReference>
<dbReference type="PROSITE" id="PS50330">
    <property type="entry name" value="UIM"/>
    <property type="match status" value="2"/>
</dbReference>
<protein>
    <recommendedName>
        <fullName evidence="3">Vacuolar protein sorting-associated protein 27</fullName>
    </recommendedName>
</protein>
<feature type="domain" description="VHS" evidence="11">
    <location>
        <begin position="32"/>
        <end position="153"/>
    </location>
</feature>
<evidence type="ECO:0000259" key="10">
    <source>
        <dbReference type="PROSITE" id="PS50178"/>
    </source>
</evidence>
<dbReference type="KEGG" id="tasa:A1Q1_05093"/>
<evidence type="ECO:0000256" key="3">
    <source>
        <dbReference type="ARBA" id="ARBA00017753"/>
    </source>
</evidence>
<feature type="compositionally biased region" description="Low complexity" evidence="9">
    <location>
        <begin position="513"/>
        <end position="535"/>
    </location>
</feature>
<evidence type="ECO:0000259" key="11">
    <source>
        <dbReference type="PROSITE" id="PS50179"/>
    </source>
</evidence>
<dbReference type="SMART" id="SM00064">
    <property type="entry name" value="FYVE"/>
    <property type="match status" value="1"/>
</dbReference>
<dbReference type="Gene3D" id="6.10.140.100">
    <property type="match status" value="1"/>
</dbReference>
<dbReference type="InterPro" id="IPR002014">
    <property type="entry name" value="VHS_dom"/>
</dbReference>
<evidence type="ECO:0000256" key="8">
    <source>
        <dbReference type="PROSITE-ProRule" id="PRU00091"/>
    </source>
</evidence>
<evidence type="ECO:0000256" key="1">
    <source>
        <dbReference type="ARBA" id="ARBA00004125"/>
    </source>
</evidence>
<feature type="compositionally biased region" description="Low complexity" evidence="9">
    <location>
        <begin position="612"/>
        <end position="665"/>
    </location>
</feature>
<dbReference type="GO" id="GO:0043130">
    <property type="term" value="F:ubiquitin binding"/>
    <property type="evidence" value="ECO:0007669"/>
    <property type="project" value="InterPro"/>
</dbReference>
<dbReference type="HOGENOM" id="CLU_011862_1_0_1"/>
<dbReference type="SUPFAM" id="SSF48464">
    <property type="entry name" value="ENTH/VHS domain"/>
    <property type="match status" value="1"/>
</dbReference>
<dbReference type="GO" id="GO:0035091">
    <property type="term" value="F:phosphatidylinositol binding"/>
    <property type="evidence" value="ECO:0007669"/>
    <property type="project" value="InterPro"/>
</dbReference>
<dbReference type="InterPro" id="IPR017455">
    <property type="entry name" value="Znf_FYVE-rel"/>
</dbReference>
<dbReference type="GO" id="GO:0008270">
    <property type="term" value="F:zinc ion binding"/>
    <property type="evidence" value="ECO:0007669"/>
    <property type="project" value="UniProtKB-KW"/>
</dbReference>
<dbReference type="CDD" id="cd16979">
    <property type="entry name" value="VHS_Vps27"/>
    <property type="match status" value="1"/>
</dbReference>
<dbReference type="GeneID" id="25988605"/>
<feature type="compositionally biased region" description="Polar residues" evidence="9">
    <location>
        <begin position="490"/>
        <end position="512"/>
    </location>
</feature>
<dbReference type="EMBL" id="ALBS01000297">
    <property type="protein sequence ID" value="EJT46264.1"/>
    <property type="molecule type" value="Genomic_DNA"/>
</dbReference>
<dbReference type="InterPro" id="IPR003903">
    <property type="entry name" value="UIM_dom"/>
</dbReference>
<dbReference type="PANTHER" id="PTHR46275:SF1">
    <property type="entry name" value="HEPATOCYTE GROWTH FACTOR-REGULATED TYROSINE KINASE SUBSTRATE"/>
    <property type="match status" value="1"/>
</dbReference>
<keyword evidence="7" id="KW-0862">Zinc</keyword>
<dbReference type="InterPro" id="IPR017073">
    <property type="entry name" value="HGS/VPS27"/>
</dbReference>
<evidence type="ECO:0000256" key="5">
    <source>
        <dbReference type="ARBA" id="ARBA00022753"/>
    </source>
</evidence>
<reference evidence="12 13" key="1">
    <citation type="journal article" date="2012" name="Eukaryot. Cell">
        <title>Draft genome sequence of CBS 2479, the standard type strain of Trichosporon asahii.</title>
        <authorList>
            <person name="Yang R.Y."/>
            <person name="Li H.T."/>
            <person name="Zhu H."/>
            <person name="Zhou G.P."/>
            <person name="Wang M."/>
            <person name="Wang L."/>
        </authorList>
    </citation>
    <scope>NUCLEOTIDE SEQUENCE [LARGE SCALE GENOMIC DNA]</scope>
    <source>
        <strain evidence="13">ATCC 90039 / CBS 2479 / JCM 2466 / KCTC 7840 / NCYC 2677 / UAMH 7654</strain>
    </source>
</reference>
<dbReference type="InterPro" id="IPR000306">
    <property type="entry name" value="Znf_FYVE"/>
</dbReference>
<feature type="compositionally biased region" description="Low complexity" evidence="9">
    <location>
        <begin position="557"/>
        <end position="567"/>
    </location>
</feature>
<dbReference type="OrthoDB" id="957735at2759"/>
<dbReference type="PROSITE" id="PS50179">
    <property type="entry name" value="VHS"/>
    <property type="match status" value="1"/>
</dbReference>
<dbReference type="SUPFAM" id="SSF57903">
    <property type="entry name" value="FYVE/PHD zinc finger"/>
    <property type="match status" value="1"/>
</dbReference>
<evidence type="ECO:0000313" key="12">
    <source>
        <dbReference type="EMBL" id="EJT46264.1"/>
    </source>
</evidence>
<evidence type="ECO:0000313" key="13">
    <source>
        <dbReference type="Proteomes" id="UP000002748"/>
    </source>
</evidence>
<dbReference type="Gene3D" id="3.30.40.10">
    <property type="entry name" value="Zinc/RING finger domain, C3HC4 (zinc finger)"/>
    <property type="match status" value="1"/>
</dbReference>
<dbReference type="Pfam" id="PF02809">
    <property type="entry name" value="UIM"/>
    <property type="match status" value="2"/>
</dbReference>